<dbReference type="GeneID" id="64463787"/>
<dbReference type="RefSeq" id="WP_007251972.1">
    <property type="nucleotide sequence ID" value="NZ_LGLD01000032.1"/>
</dbReference>
<name>A0A0N0W986_PSEYM</name>
<dbReference type="Proteomes" id="UP000282378">
    <property type="component" value="Unassembled WGS sequence"/>
</dbReference>
<dbReference type="SUPFAM" id="SSF69635">
    <property type="entry name" value="Type III secretory system chaperone-like"/>
    <property type="match status" value="1"/>
</dbReference>
<proteinExistence type="predicted"/>
<reference evidence="1 2" key="1">
    <citation type="submission" date="2018-08" db="EMBL/GenBank/DDBJ databases">
        <title>Recombination of ecologically and evolutionarily significant loci maintains genetic cohesion in the Pseudomonas syringae species complex.</title>
        <authorList>
            <person name="Dillon M."/>
            <person name="Thakur S."/>
            <person name="Almeida R.N.D."/>
            <person name="Weir B.S."/>
            <person name="Guttman D.S."/>
        </authorList>
    </citation>
    <scope>NUCLEOTIDE SEQUENCE [LARGE SCALE GENOMIC DNA]</scope>
    <source>
        <strain evidence="1 2">88_10</strain>
    </source>
</reference>
<dbReference type="InterPro" id="IPR010261">
    <property type="entry name" value="Tir_chaperone"/>
</dbReference>
<dbReference type="Pfam" id="PF05932">
    <property type="entry name" value="CesT"/>
    <property type="match status" value="1"/>
</dbReference>
<comment type="caution">
    <text evidence="1">The sequence shown here is derived from an EMBL/GenBank/DDBJ whole genome shotgun (WGS) entry which is preliminary data.</text>
</comment>
<dbReference type="EMBL" id="RBNL01004099">
    <property type="protein sequence ID" value="RML39064.1"/>
    <property type="molecule type" value="Genomic_DNA"/>
</dbReference>
<accession>A0A0N0W986</accession>
<protein>
    <submittedName>
        <fullName evidence="1">Type III chaperone ShcV</fullName>
    </submittedName>
</protein>
<evidence type="ECO:0000313" key="1">
    <source>
        <dbReference type="EMBL" id="RML39064.1"/>
    </source>
</evidence>
<organism evidence="1 2">
    <name type="scientific">Pseudomonas syringae pv. maculicola</name>
    <dbReference type="NCBI Taxonomy" id="59511"/>
    <lineage>
        <taxon>Bacteria</taxon>
        <taxon>Pseudomonadati</taxon>
        <taxon>Pseudomonadota</taxon>
        <taxon>Gammaproteobacteria</taxon>
        <taxon>Pseudomonadales</taxon>
        <taxon>Pseudomonadaceae</taxon>
        <taxon>Pseudomonas</taxon>
    </lineage>
</organism>
<gene>
    <name evidence="1" type="ORF">APX70_01948</name>
</gene>
<dbReference type="AlphaFoldDB" id="A0A0N0W986"/>
<dbReference type="GO" id="GO:0030254">
    <property type="term" value="P:protein secretion by the type III secretion system"/>
    <property type="evidence" value="ECO:0007669"/>
    <property type="project" value="InterPro"/>
</dbReference>
<dbReference type="Gene3D" id="3.30.1460.10">
    <property type="match status" value="1"/>
</dbReference>
<evidence type="ECO:0000313" key="2">
    <source>
        <dbReference type="Proteomes" id="UP000282378"/>
    </source>
</evidence>
<sequence>MSLSPTLQKLTNILGPTKNAKPVTEAIQWQEGMDITLHVSGDSLTLLAKIIELRTDPKDDILLRKLLTHTFPGLRLRRGALTINPDESALVFSYEHDFHLLDKARFESLLANFAETAQELRDTATHFRFN</sequence>